<name>X1L8Q2_9ZZZZ</name>
<accession>X1L8Q2</accession>
<reference evidence="1" key="1">
    <citation type="journal article" date="2014" name="Front. Microbiol.">
        <title>High frequency of phylogenetically diverse reductive dehalogenase-homologous genes in deep subseafloor sedimentary metagenomes.</title>
        <authorList>
            <person name="Kawai M."/>
            <person name="Futagami T."/>
            <person name="Toyoda A."/>
            <person name="Takaki Y."/>
            <person name="Nishi S."/>
            <person name="Hori S."/>
            <person name="Arai W."/>
            <person name="Tsubouchi T."/>
            <person name="Morono Y."/>
            <person name="Uchiyama I."/>
            <person name="Ito T."/>
            <person name="Fujiyama A."/>
            <person name="Inagaki F."/>
            <person name="Takami H."/>
        </authorList>
    </citation>
    <scope>NUCLEOTIDE SEQUENCE</scope>
    <source>
        <strain evidence="1">Expedition CK06-06</strain>
    </source>
</reference>
<proteinExistence type="predicted"/>
<dbReference type="EMBL" id="BARV01002236">
    <property type="protein sequence ID" value="GAH90498.1"/>
    <property type="molecule type" value="Genomic_DNA"/>
</dbReference>
<evidence type="ECO:0000313" key="1">
    <source>
        <dbReference type="EMBL" id="GAH90498.1"/>
    </source>
</evidence>
<sequence>MHGFDDYELLKGLDLIVAAHCTVNKKKIAELFSDAYVEGKAGLKITLD</sequence>
<protein>
    <submittedName>
        <fullName evidence="1">Uncharacterized protein</fullName>
    </submittedName>
</protein>
<dbReference type="AlphaFoldDB" id="X1L8Q2"/>
<gene>
    <name evidence="1" type="ORF">S06H3_05907</name>
</gene>
<organism evidence="1">
    <name type="scientific">marine sediment metagenome</name>
    <dbReference type="NCBI Taxonomy" id="412755"/>
    <lineage>
        <taxon>unclassified sequences</taxon>
        <taxon>metagenomes</taxon>
        <taxon>ecological metagenomes</taxon>
    </lineage>
</organism>
<comment type="caution">
    <text evidence="1">The sequence shown here is derived from an EMBL/GenBank/DDBJ whole genome shotgun (WGS) entry which is preliminary data.</text>
</comment>